<dbReference type="EMBL" id="HG793164">
    <property type="protein sequence ID" value="CRL28875.1"/>
    <property type="molecule type" value="Genomic_DNA"/>
</dbReference>
<feature type="region of interest" description="Disordered" evidence="1">
    <location>
        <begin position="26"/>
        <end position="53"/>
    </location>
</feature>
<evidence type="ECO:0000313" key="3">
    <source>
        <dbReference type="Proteomes" id="UP000053732"/>
    </source>
</evidence>
<feature type="compositionally biased region" description="Gly residues" evidence="1">
    <location>
        <begin position="190"/>
        <end position="201"/>
    </location>
</feature>
<proteinExistence type="predicted"/>
<name>A0A0G4PR49_PENC3</name>
<evidence type="ECO:0000313" key="2">
    <source>
        <dbReference type="EMBL" id="CRL28875.1"/>
    </source>
</evidence>
<keyword evidence="3" id="KW-1185">Reference proteome</keyword>
<organism evidence="2 3">
    <name type="scientific">Penicillium camemberti (strain FM 013)</name>
    <dbReference type="NCBI Taxonomy" id="1429867"/>
    <lineage>
        <taxon>Eukaryota</taxon>
        <taxon>Fungi</taxon>
        <taxon>Dikarya</taxon>
        <taxon>Ascomycota</taxon>
        <taxon>Pezizomycotina</taxon>
        <taxon>Eurotiomycetes</taxon>
        <taxon>Eurotiomycetidae</taxon>
        <taxon>Eurotiales</taxon>
        <taxon>Aspergillaceae</taxon>
        <taxon>Penicillium</taxon>
    </lineage>
</organism>
<dbReference type="Proteomes" id="UP000053732">
    <property type="component" value="Unassembled WGS sequence"/>
</dbReference>
<feature type="compositionally biased region" description="Acidic residues" evidence="1">
    <location>
        <begin position="173"/>
        <end position="189"/>
    </location>
</feature>
<feature type="region of interest" description="Disordered" evidence="1">
    <location>
        <begin position="171"/>
        <end position="215"/>
    </location>
</feature>
<dbReference type="AlphaFoldDB" id="A0A0G4PR49"/>
<protein>
    <submittedName>
        <fullName evidence="2">Str. FM013</fullName>
    </submittedName>
</protein>
<feature type="compositionally biased region" description="Low complexity" evidence="1">
    <location>
        <begin position="26"/>
        <end position="50"/>
    </location>
</feature>
<gene>
    <name evidence="2" type="ORF">PCAMFM013_S031g000043</name>
</gene>
<sequence length="238" mass="26900">MDNDPPTPNSAHSISWISERTLSVSTTSTTTTLADTPSPMDMSSPSITPIESTEDPIPIEYRKVFFRESPNFHPHFLSLLHHLSSHLWPLVNCETGLHHPDFPPNMLAYNLLTSEQVDSLARHFHQVYPPVPATFNYPVCITPWIGTPEEKTLDLPTRLKRLGRFFGLRGCEEQEQEQEDVDMDRDEGDGSGNGNGNGNGNDGNMSEGEAEVLRQMELEWQQALQRAYAEESHRWNSK</sequence>
<accession>A0A0G4PR49</accession>
<evidence type="ECO:0000256" key="1">
    <source>
        <dbReference type="SAM" id="MobiDB-lite"/>
    </source>
</evidence>
<reference evidence="2 3" key="1">
    <citation type="journal article" date="2014" name="Nat. Commun.">
        <title>Multiple recent horizontal transfers of a large genomic region in cheese making fungi.</title>
        <authorList>
            <person name="Cheeseman K."/>
            <person name="Ropars J."/>
            <person name="Renault P."/>
            <person name="Dupont J."/>
            <person name="Gouzy J."/>
            <person name="Branca A."/>
            <person name="Abraham A.L."/>
            <person name="Ceppi M."/>
            <person name="Conseiller E."/>
            <person name="Debuchy R."/>
            <person name="Malagnac F."/>
            <person name="Goarin A."/>
            <person name="Silar P."/>
            <person name="Lacoste S."/>
            <person name="Sallet E."/>
            <person name="Bensimon A."/>
            <person name="Giraud T."/>
            <person name="Brygoo Y."/>
        </authorList>
    </citation>
    <scope>NUCLEOTIDE SEQUENCE [LARGE SCALE GENOMIC DNA]</scope>
    <source>
        <strain evidence="3">FM 013</strain>
    </source>
</reference>